<gene>
    <name evidence="2" type="ORF">FA13DRAFT_1725662</name>
</gene>
<accession>A0A4Y7TVM9</accession>
<dbReference type="OrthoDB" id="3041187at2759"/>
<evidence type="ECO:0000256" key="1">
    <source>
        <dbReference type="SAM" id="MobiDB-lite"/>
    </source>
</evidence>
<feature type="region of interest" description="Disordered" evidence="1">
    <location>
        <begin position="41"/>
        <end position="102"/>
    </location>
</feature>
<evidence type="ECO:0000313" key="2">
    <source>
        <dbReference type="EMBL" id="TEB38041.1"/>
    </source>
</evidence>
<dbReference type="EMBL" id="QPFP01000003">
    <property type="protein sequence ID" value="TEB38041.1"/>
    <property type="molecule type" value="Genomic_DNA"/>
</dbReference>
<comment type="caution">
    <text evidence="2">The sequence shown here is derived from an EMBL/GenBank/DDBJ whole genome shotgun (WGS) entry which is preliminary data.</text>
</comment>
<proteinExistence type="predicted"/>
<sequence>MSTCDSDCICCCLPCVVCWACIYMTYAGVRKVGRFAYKKCHPEPESSTSAQNRRIDEHDNRETLSQSSTMRELNSHPKHRSRDMASSITQVQEPEKAYSTDLSFTVRTTQPAPIDPMNLPPDFVPKPIFKAPAHLPSPTLSNYESRSSRRQSDTAPHMIKMNDGKDGAIPNQPRSIESVNDQRPPR</sequence>
<reference evidence="2 3" key="1">
    <citation type="journal article" date="2019" name="Nat. Ecol. Evol.">
        <title>Megaphylogeny resolves global patterns of mushroom evolution.</title>
        <authorList>
            <person name="Varga T."/>
            <person name="Krizsan K."/>
            <person name="Foldi C."/>
            <person name="Dima B."/>
            <person name="Sanchez-Garcia M."/>
            <person name="Sanchez-Ramirez S."/>
            <person name="Szollosi G.J."/>
            <person name="Szarkandi J.G."/>
            <person name="Papp V."/>
            <person name="Albert L."/>
            <person name="Andreopoulos W."/>
            <person name="Angelini C."/>
            <person name="Antonin V."/>
            <person name="Barry K.W."/>
            <person name="Bougher N.L."/>
            <person name="Buchanan P."/>
            <person name="Buyck B."/>
            <person name="Bense V."/>
            <person name="Catcheside P."/>
            <person name="Chovatia M."/>
            <person name="Cooper J."/>
            <person name="Damon W."/>
            <person name="Desjardin D."/>
            <person name="Finy P."/>
            <person name="Geml J."/>
            <person name="Haridas S."/>
            <person name="Hughes K."/>
            <person name="Justo A."/>
            <person name="Karasinski D."/>
            <person name="Kautmanova I."/>
            <person name="Kiss B."/>
            <person name="Kocsube S."/>
            <person name="Kotiranta H."/>
            <person name="LaButti K.M."/>
            <person name="Lechner B.E."/>
            <person name="Liimatainen K."/>
            <person name="Lipzen A."/>
            <person name="Lukacs Z."/>
            <person name="Mihaltcheva S."/>
            <person name="Morgado L.N."/>
            <person name="Niskanen T."/>
            <person name="Noordeloos M.E."/>
            <person name="Ohm R.A."/>
            <person name="Ortiz-Santana B."/>
            <person name="Ovrebo C."/>
            <person name="Racz N."/>
            <person name="Riley R."/>
            <person name="Savchenko A."/>
            <person name="Shiryaev A."/>
            <person name="Soop K."/>
            <person name="Spirin V."/>
            <person name="Szebenyi C."/>
            <person name="Tomsovsky M."/>
            <person name="Tulloss R.E."/>
            <person name="Uehling J."/>
            <person name="Grigoriev I.V."/>
            <person name="Vagvolgyi C."/>
            <person name="Papp T."/>
            <person name="Martin F.M."/>
            <person name="Miettinen O."/>
            <person name="Hibbett D.S."/>
            <person name="Nagy L.G."/>
        </authorList>
    </citation>
    <scope>NUCLEOTIDE SEQUENCE [LARGE SCALE GENOMIC DNA]</scope>
    <source>
        <strain evidence="2 3">FP101781</strain>
    </source>
</reference>
<dbReference type="AlphaFoldDB" id="A0A4Y7TVM9"/>
<protein>
    <submittedName>
        <fullName evidence="2">Uncharacterized protein</fullName>
    </submittedName>
</protein>
<feature type="region of interest" description="Disordered" evidence="1">
    <location>
        <begin position="128"/>
        <end position="186"/>
    </location>
</feature>
<dbReference type="Proteomes" id="UP000298030">
    <property type="component" value="Unassembled WGS sequence"/>
</dbReference>
<name>A0A4Y7TVM9_COPMI</name>
<organism evidence="2 3">
    <name type="scientific">Coprinellus micaceus</name>
    <name type="common">Glistening ink-cap mushroom</name>
    <name type="synonym">Coprinus micaceus</name>
    <dbReference type="NCBI Taxonomy" id="71717"/>
    <lineage>
        <taxon>Eukaryota</taxon>
        <taxon>Fungi</taxon>
        <taxon>Dikarya</taxon>
        <taxon>Basidiomycota</taxon>
        <taxon>Agaricomycotina</taxon>
        <taxon>Agaricomycetes</taxon>
        <taxon>Agaricomycetidae</taxon>
        <taxon>Agaricales</taxon>
        <taxon>Agaricineae</taxon>
        <taxon>Psathyrellaceae</taxon>
        <taxon>Coprinellus</taxon>
    </lineage>
</organism>
<keyword evidence="3" id="KW-1185">Reference proteome</keyword>
<feature type="compositionally biased region" description="Polar residues" evidence="1">
    <location>
        <begin position="172"/>
        <end position="186"/>
    </location>
</feature>
<evidence type="ECO:0000313" key="3">
    <source>
        <dbReference type="Proteomes" id="UP000298030"/>
    </source>
</evidence>
<feature type="compositionally biased region" description="Basic and acidic residues" evidence="1">
    <location>
        <begin position="53"/>
        <end position="62"/>
    </location>
</feature>
<feature type="compositionally biased region" description="Polar residues" evidence="1">
    <location>
        <begin position="63"/>
        <end position="72"/>
    </location>
</feature>